<dbReference type="InterPro" id="IPR049490">
    <property type="entry name" value="C883_1060-like_KR_N"/>
</dbReference>
<name>A0A132TFZ9_9BACL</name>
<evidence type="ECO:0000256" key="9">
    <source>
        <dbReference type="ARBA" id="ARBA00023194"/>
    </source>
</evidence>
<evidence type="ECO:0000256" key="7">
    <source>
        <dbReference type="ARBA" id="ARBA00022679"/>
    </source>
</evidence>
<dbReference type="Gene3D" id="3.40.50.720">
    <property type="entry name" value="NAD(P)-binding Rossmann-like Domain"/>
    <property type="match status" value="1"/>
</dbReference>
<dbReference type="InterPro" id="IPR025110">
    <property type="entry name" value="AMP-bd_C"/>
</dbReference>
<dbReference type="CDD" id="cd08953">
    <property type="entry name" value="KR_2_SDR_x"/>
    <property type="match status" value="1"/>
</dbReference>
<evidence type="ECO:0000256" key="10">
    <source>
        <dbReference type="ARBA" id="ARBA00023268"/>
    </source>
</evidence>
<evidence type="ECO:0000259" key="13">
    <source>
        <dbReference type="PROSITE" id="PS52004"/>
    </source>
</evidence>
<protein>
    <recommendedName>
        <fullName evidence="17">Carrier domain-containing protein</fullName>
    </recommendedName>
</protein>
<dbReference type="GO" id="GO:0004315">
    <property type="term" value="F:3-oxoacyl-[acyl-carrier-protein] synthase activity"/>
    <property type="evidence" value="ECO:0007669"/>
    <property type="project" value="InterPro"/>
</dbReference>
<keyword evidence="16" id="KW-1185">Reference proteome</keyword>
<dbReference type="PROSITE" id="PS52019">
    <property type="entry name" value="PKS_MFAS_DH"/>
    <property type="match status" value="1"/>
</dbReference>
<dbReference type="GO" id="GO:0004312">
    <property type="term" value="F:fatty acid synthase activity"/>
    <property type="evidence" value="ECO:0007669"/>
    <property type="project" value="TreeGrafter"/>
</dbReference>
<dbReference type="InterPro" id="IPR049900">
    <property type="entry name" value="PKS_mFAS_DH"/>
</dbReference>
<dbReference type="CDD" id="cd00833">
    <property type="entry name" value="PKS"/>
    <property type="match status" value="1"/>
</dbReference>
<dbReference type="InterPro" id="IPR050091">
    <property type="entry name" value="PKS_NRPS_Biosynth_Enz"/>
</dbReference>
<keyword evidence="10" id="KW-0511">Multifunctional enzyme</keyword>
<dbReference type="InterPro" id="IPR014030">
    <property type="entry name" value="Ketoacyl_synth_N"/>
</dbReference>
<dbReference type="InterPro" id="IPR016039">
    <property type="entry name" value="Thiolase-like"/>
</dbReference>
<dbReference type="InterPro" id="IPR020807">
    <property type="entry name" value="PKS_DH"/>
</dbReference>
<dbReference type="Pfam" id="PF00668">
    <property type="entry name" value="Condensation"/>
    <property type="match status" value="1"/>
</dbReference>
<dbReference type="Gene3D" id="1.10.1240.100">
    <property type="match status" value="1"/>
</dbReference>
<dbReference type="CDD" id="cd19531">
    <property type="entry name" value="LCL_NRPS-like"/>
    <property type="match status" value="1"/>
</dbReference>
<feature type="domain" description="Carrier" evidence="12">
    <location>
        <begin position="2536"/>
        <end position="2611"/>
    </location>
</feature>
<dbReference type="PROSITE" id="PS52004">
    <property type="entry name" value="KS3_2"/>
    <property type="match status" value="1"/>
</dbReference>
<dbReference type="GO" id="GO:0031177">
    <property type="term" value="F:phosphopantetheine binding"/>
    <property type="evidence" value="ECO:0007669"/>
    <property type="project" value="InterPro"/>
</dbReference>
<evidence type="ECO:0008006" key="17">
    <source>
        <dbReference type="Google" id="ProtNLM"/>
    </source>
</evidence>
<dbReference type="Gene3D" id="3.30.559.10">
    <property type="entry name" value="Chloramphenicol acetyltransferase-like domain"/>
    <property type="match status" value="1"/>
</dbReference>
<feature type="region of interest" description="N-terminal hotdog fold" evidence="11">
    <location>
        <begin position="665"/>
        <end position="789"/>
    </location>
</feature>
<dbReference type="InterPro" id="IPR036291">
    <property type="entry name" value="NAD(P)-bd_dom_sf"/>
</dbReference>
<dbReference type="PROSITE" id="PS00455">
    <property type="entry name" value="AMP_BINDING"/>
    <property type="match status" value="1"/>
</dbReference>
<dbReference type="Gene3D" id="3.30.300.30">
    <property type="match status" value="1"/>
</dbReference>
<dbReference type="Gene3D" id="1.10.1200.10">
    <property type="entry name" value="ACP-like"/>
    <property type="match status" value="2"/>
</dbReference>
<dbReference type="RefSeq" id="WP_060863309.1">
    <property type="nucleotide sequence ID" value="NZ_LIRB01000148.1"/>
</dbReference>
<evidence type="ECO:0000256" key="4">
    <source>
        <dbReference type="ARBA" id="ARBA00006432"/>
    </source>
</evidence>
<dbReference type="InterPro" id="IPR020845">
    <property type="entry name" value="AMP-binding_CS"/>
</dbReference>
<evidence type="ECO:0000256" key="5">
    <source>
        <dbReference type="ARBA" id="ARBA00022450"/>
    </source>
</evidence>
<dbReference type="Gene3D" id="3.30.559.30">
    <property type="entry name" value="Nonribosomal peptide synthetase, condensation domain"/>
    <property type="match status" value="1"/>
</dbReference>
<dbReference type="OrthoDB" id="5478077at2"/>
<dbReference type="InterPro" id="IPR020806">
    <property type="entry name" value="PKS_PP-bd"/>
</dbReference>
<dbReference type="InterPro" id="IPR018201">
    <property type="entry name" value="Ketoacyl_synth_AS"/>
</dbReference>
<dbReference type="Pfam" id="PF16197">
    <property type="entry name" value="KAsynt_C_assoc"/>
    <property type="match status" value="1"/>
</dbReference>
<comment type="pathway">
    <text evidence="3">Antibiotic biosynthesis; bacillaene biosynthesis.</text>
</comment>
<dbReference type="SMART" id="SM00825">
    <property type="entry name" value="PKS_KS"/>
    <property type="match status" value="1"/>
</dbReference>
<evidence type="ECO:0000256" key="11">
    <source>
        <dbReference type="PROSITE-ProRule" id="PRU01363"/>
    </source>
</evidence>
<dbReference type="PANTHER" id="PTHR43775:SF37">
    <property type="entry name" value="SI:DKEY-61P9.11"/>
    <property type="match status" value="1"/>
</dbReference>
<keyword evidence="6" id="KW-0597">Phosphoprotein</keyword>
<keyword evidence="7" id="KW-0808">Transferase</keyword>
<dbReference type="InterPro" id="IPR006162">
    <property type="entry name" value="Ppantetheine_attach_site"/>
</dbReference>
<keyword evidence="8" id="KW-0677">Repeat</keyword>
<dbReference type="InterPro" id="IPR001242">
    <property type="entry name" value="Condensation_dom"/>
</dbReference>
<evidence type="ECO:0000256" key="3">
    <source>
        <dbReference type="ARBA" id="ARBA00004789"/>
    </source>
</evidence>
<comment type="cofactor">
    <cofactor evidence="1">
        <name>pantetheine 4'-phosphate</name>
        <dbReference type="ChEBI" id="CHEBI:47942"/>
    </cofactor>
</comment>
<dbReference type="SUPFAM" id="SSF52777">
    <property type="entry name" value="CoA-dependent acyltransferases"/>
    <property type="match status" value="2"/>
</dbReference>
<evidence type="ECO:0000313" key="15">
    <source>
        <dbReference type="EMBL" id="KWX70211.1"/>
    </source>
</evidence>
<dbReference type="CDD" id="cd05930">
    <property type="entry name" value="A_NRPS"/>
    <property type="match status" value="1"/>
</dbReference>
<dbReference type="SMART" id="SM00826">
    <property type="entry name" value="PKS_DH"/>
    <property type="match status" value="1"/>
</dbReference>
<gene>
    <name evidence="15" type="ORF">AMQ84_29415</name>
</gene>
<organism evidence="15 16">
    <name type="scientific">Paenibacillus riograndensis</name>
    <dbReference type="NCBI Taxonomy" id="483937"/>
    <lineage>
        <taxon>Bacteria</taxon>
        <taxon>Bacillati</taxon>
        <taxon>Bacillota</taxon>
        <taxon>Bacilli</taxon>
        <taxon>Bacillales</taxon>
        <taxon>Paenibacillaceae</taxon>
        <taxon>Paenibacillus</taxon>
        <taxon>Paenibacillus sonchi group</taxon>
    </lineage>
</organism>
<dbReference type="InterPro" id="IPR020841">
    <property type="entry name" value="PKS_Beta-ketoAc_synthase_dom"/>
</dbReference>
<evidence type="ECO:0000313" key="16">
    <source>
        <dbReference type="Proteomes" id="UP000070475"/>
    </source>
</evidence>
<dbReference type="Pfam" id="PF13193">
    <property type="entry name" value="AMP-binding_C"/>
    <property type="match status" value="1"/>
</dbReference>
<dbReference type="PROSITE" id="PS00012">
    <property type="entry name" value="PHOSPHOPANTETHEINE"/>
    <property type="match status" value="1"/>
</dbReference>
<dbReference type="Gene3D" id="3.10.129.110">
    <property type="entry name" value="Polyketide synthase dehydratase"/>
    <property type="match status" value="1"/>
</dbReference>
<dbReference type="Proteomes" id="UP000070475">
    <property type="component" value="Unassembled WGS sequence"/>
</dbReference>
<dbReference type="PATRIC" id="fig|483937.3.peg.1812"/>
<dbReference type="SUPFAM" id="SSF56801">
    <property type="entry name" value="Acetyl-CoA synthetase-like"/>
    <property type="match status" value="1"/>
</dbReference>
<accession>A0A132TFZ9</accession>
<dbReference type="InterPro" id="IPR049552">
    <property type="entry name" value="PKS_DH_N"/>
</dbReference>
<evidence type="ECO:0000259" key="12">
    <source>
        <dbReference type="PROSITE" id="PS50075"/>
    </source>
</evidence>
<dbReference type="InterPro" id="IPR000873">
    <property type="entry name" value="AMP-dep_synth/lig_dom"/>
</dbReference>
<dbReference type="Pfam" id="PF00501">
    <property type="entry name" value="AMP-binding"/>
    <property type="match status" value="1"/>
</dbReference>
<dbReference type="SMART" id="SM00823">
    <property type="entry name" value="PKS_PP"/>
    <property type="match status" value="2"/>
</dbReference>
<dbReference type="Pfam" id="PF00550">
    <property type="entry name" value="PP-binding"/>
    <property type="match status" value="2"/>
</dbReference>
<evidence type="ECO:0000256" key="8">
    <source>
        <dbReference type="ARBA" id="ARBA00022737"/>
    </source>
</evidence>
<comment type="function">
    <text evidence="2">Involved in some intermediate steps for the synthesis of the antibiotic polyketide bacillaene which is involved in secondary metabolism.</text>
</comment>
<dbReference type="EMBL" id="LIRB01000148">
    <property type="protein sequence ID" value="KWX70211.1"/>
    <property type="molecule type" value="Genomic_DNA"/>
</dbReference>
<evidence type="ECO:0000259" key="14">
    <source>
        <dbReference type="PROSITE" id="PS52019"/>
    </source>
</evidence>
<evidence type="ECO:0000256" key="1">
    <source>
        <dbReference type="ARBA" id="ARBA00001957"/>
    </source>
</evidence>
<dbReference type="PROSITE" id="PS00606">
    <property type="entry name" value="KS3_1"/>
    <property type="match status" value="1"/>
</dbReference>
<evidence type="ECO:0000256" key="6">
    <source>
        <dbReference type="ARBA" id="ARBA00022553"/>
    </source>
</evidence>
<dbReference type="Pfam" id="PF21394">
    <property type="entry name" value="Beta-ketacyl_N"/>
    <property type="match status" value="1"/>
</dbReference>
<reference evidence="15 16" key="1">
    <citation type="submission" date="2015-08" db="EMBL/GenBank/DDBJ databases">
        <title>Genomes of Paenibacillus riograndensis.</title>
        <authorList>
            <person name="Sant'Anna F.H."/>
            <person name="Souza R."/>
            <person name="Ambrosini A."/>
            <person name="Bach E."/>
            <person name="Fernandes G."/>
            <person name="Balsanelli E."/>
            <person name="Baura V.A."/>
            <person name="Pedrosa F.O."/>
            <person name="Souza E.M."/>
            <person name="Passaglia L."/>
        </authorList>
    </citation>
    <scope>NUCLEOTIDE SEQUENCE [LARGE SCALE GENOMIC DNA]</scope>
    <source>
        <strain evidence="15 16">CAS34</strain>
    </source>
</reference>
<feature type="active site" description="Proton donor; for dehydratase activity" evidence="11">
    <location>
        <position position="861"/>
    </location>
</feature>
<dbReference type="SMART" id="SM01294">
    <property type="entry name" value="PKS_PP_betabranch"/>
    <property type="match status" value="1"/>
</dbReference>
<dbReference type="PANTHER" id="PTHR43775">
    <property type="entry name" value="FATTY ACID SYNTHASE"/>
    <property type="match status" value="1"/>
</dbReference>
<feature type="region of interest" description="C-terminal hotdog fold" evidence="11">
    <location>
        <begin position="802"/>
        <end position="947"/>
    </location>
</feature>
<dbReference type="InterPro" id="IPR009081">
    <property type="entry name" value="PP-bd_ACP"/>
</dbReference>
<proteinExistence type="inferred from homology"/>
<dbReference type="Pfam" id="PF00109">
    <property type="entry name" value="ketoacyl-synt"/>
    <property type="match status" value="1"/>
</dbReference>
<feature type="domain" description="PKS/mFAS DH" evidence="14">
    <location>
        <begin position="665"/>
        <end position="947"/>
    </location>
</feature>
<dbReference type="InterPro" id="IPR013968">
    <property type="entry name" value="PKS_KR"/>
</dbReference>
<dbReference type="SUPFAM" id="SSF51735">
    <property type="entry name" value="NAD(P)-binding Rossmann-fold domains"/>
    <property type="match status" value="2"/>
</dbReference>
<dbReference type="InterPro" id="IPR045851">
    <property type="entry name" value="AMP-bd_C_sf"/>
</dbReference>
<dbReference type="InterPro" id="IPR014031">
    <property type="entry name" value="Ketoacyl_synth_C"/>
</dbReference>
<feature type="domain" description="Carrier" evidence="12">
    <location>
        <begin position="1467"/>
        <end position="1542"/>
    </location>
</feature>
<dbReference type="PROSITE" id="PS50075">
    <property type="entry name" value="CARRIER"/>
    <property type="match status" value="2"/>
</dbReference>
<dbReference type="InterPro" id="IPR036736">
    <property type="entry name" value="ACP-like_sf"/>
</dbReference>
<comment type="caution">
    <text evidence="15">The sequence shown here is derived from an EMBL/GenBank/DDBJ whole genome shotgun (WGS) entry which is preliminary data.</text>
</comment>
<dbReference type="GO" id="GO:0017000">
    <property type="term" value="P:antibiotic biosynthetic process"/>
    <property type="evidence" value="ECO:0007669"/>
    <property type="project" value="UniProtKB-KW"/>
</dbReference>
<dbReference type="SUPFAM" id="SSF53901">
    <property type="entry name" value="Thiolase-like"/>
    <property type="match status" value="1"/>
</dbReference>
<dbReference type="InterPro" id="IPR023213">
    <property type="entry name" value="CAT-like_dom_sf"/>
</dbReference>
<dbReference type="Gene3D" id="3.40.50.12780">
    <property type="entry name" value="N-terminal domain of ligase-like"/>
    <property type="match status" value="1"/>
</dbReference>
<dbReference type="Pfam" id="PF02801">
    <property type="entry name" value="Ketoacyl-synt_C"/>
    <property type="match status" value="1"/>
</dbReference>
<feature type="active site" description="Proton acceptor; for dehydratase activity" evidence="11">
    <location>
        <position position="696"/>
    </location>
</feature>
<keyword evidence="9" id="KW-0045">Antibiotic biosynthesis</keyword>
<dbReference type="Pfam" id="PF14765">
    <property type="entry name" value="PS-DH"/>
    <property type="match status" value="1"/>
</dbReference>
<dbReference type="Pfam" id="PF08659">
    <property type="entry name" value="KR"/>
    <property type="match status" value="1"/>
</dbReference>
<dbReference type="Pfam" id="PF21089">
    <property type="entry name" value="PKS_DH_N"/>
    <property type="match status" value="1"/>
</dbReference>
<evidence type="ECO:0000256" key="2">
    <source>
        <dbReference type="ARBA" id="ARBA00003299"/>
    </source>
</evidence>
<dbReference type="SUPFAM" id="SSF47336">
    <property type="entry name" value="ACP-like"/>
    <property type="match status" value="2"/>
</dbReference>
<dbReference type="InterPro" id="IPR042104">
    <property type="entry name" value="PKS_dehydratase_sf"/>
</dbReference>
<dbReference type="GO" id="GO:0006633">
    <property type="term" value="P:fatty acid biosynthetic process"/>
    <property type="evidence" value="ECO:0007669"/>
    <property type="project" value="InterPro"/>
</dbReference>
<dbReference type="UniPathway" id="UPA01003"/>
<dbReference type="SMART" id="SM00822">
    <property type="entry name" value="PKS_KR"/>
    <property type="match status" value="1"/>
</dbReference>
<dbReference type="InterPro" id="IPR042099">
    <property type="entry name" value="ANL_N_sf"/>
</dbReference>
<dbReference type="Gene3D" id="3.40.47.10">
    <property type="match status" value="1"/>
</dbReference>
<comment type="similarity">
    <text evidence="4">Belongs to the ATP-dependent AMP-binding enzyme family.</text>
</comment>
<dbReference type="InterPro" id="IPR010071">
    <property type="entry name" value="AA_adenyl_dom"/>
</dbReference>
<dbReference type="InterPro" id="IPR049551">
    <property type="entry name" value="PKS_DH_C"/>
</dbReference>
<sequence>MSNIDLLNAEILESVKANRLDQKLALKILHQLNNGPAEAENRAADDIAIIGIACRFPFADTLEEYWDNLLNGINGITDFPLKRRKDIDPLLRKVMETPVYGKGSYLEAVDSFDAEYFRLSPKEAEFMDPHQRLMLEVAAEAIEDAGYMGEKIYGTQTGVFIGRDHHSSGLYQQFIDSSNELAMTGNLPSFISGRIAFFFNLTGPNQVIDTACSSGLVALHQGCESLRHKECTMAIVGGISLNLLPLANSSFKIVENNDGKVRPFDKNATGTTWGEGLSAIIIKPLREALKDKDRIYSVVKGSGVNSDGASNYITAPNPEAQERLLIDVWTKAGVHPETISYIETHGTGTVIGDPIEVKAMKQAFDQYTNKKQFCGLGSVKSNIGHLVGASGMASLIKVILSMKHRQLVPTIHFEEPNPYIPFSQSPFYMVDKPLAWEAAQGPRRAGISSFGFSGMNCHVLLEEWQQEDQQTVRAEPEQPRIFPVSAKTKSGLLELLQRYSQFLQTHQHADFQNLVYTAQLGREHFAHRLAIIAKDASELWRKIAAVLLNDVDQLPESIGYYGYFPIRQKAKNNMAQQDLSEAKTRAAYDKAYRLVRQMAENPAPAAEGSLEELAQLYVQGTRVDWNALWTGQAVQTARLPVYPFTKTRHWPAPAPTERAFPGVPGPLLGECTVKTAGMRIYAATLSGKEHWLLQEHRILGNGVWPGVAYLEMAKAASGYYFAGKNVVLRQVTLHNMLICPPDETRVVHTIIREEQDHAAFTIASMKEGGHTENWIIHAQGEIYPQAEPKMPVIALEPLIQEMNEKNVELFTPILTAGIQYGPSWKCIRRFYQNDSAAVLHIGATDGASAREPFSLHPALMDTALSFWHLLRQREEAADLPAFPFYYESIRIFGAMPASFFSYVRKRETHGDHRETASYDISLIDEAGNVFAEVENYTLKKVSPALISKDLFYRINWVKSPRPDGGSRTGGTVLLFGNECRATREFIRHMEAGDVELIQVVQGEAYRKEKDSRYVVGNEAADYLQLFADLQGRNVSRMIHGYALDEGCGADSFSSLQAVQEKSVQSLFFIIQALVQAKYKEQIDLILLGKHGYEVTGGEKELEPCYASYFNLGKVADTEYPNLKCRSIDFDDETEWGAVLEEIFGERLTYQVAYRANERFVEELARCAEEEPEEPLALQEGGLYVITGGTGGIGLELARYLASKSKVKLGLLSRSGLPLREAWEGIRQSGAETGTSRKIELLEEIERSGSQVMICPCDISDGQQLEHCLMQLREAYGPVKGIIHAAGIAGSGYLFTKDWSDFTRVTAPKIEGTYLLYSLLREQPDFFVLFSSIATLEGSPGQGDYAAGNGYLDGFAHFLRRKGVRGLTLNWTAWEETGMALDNGALGSGIYRPLKTGAAVHAFSRALQLEEPRVIIADLRLEQLDESVTGKLPLQLSPDLRRTGNRFAQPRPVAAAADTIAIIGHSGAAISEMEQAVAQLWAKTFGLKEMDISKNFYELGGDSIMATQMANLLNTRLHQKLSIAEIFEYPTVSGLAAYLEQSLPSRNEATAKAAGSEAPNAGYDLSKAQYRIWFLQNYDPQTTAYHLPVVKQIREAVDLAVLQQGLDILTRRHSSLRTIIRNVNGIPKQFVVPDKSHVIHFTDYAQEPHKKLLSSKRLEELNTTAFELEQNLFRAELHRYEESDYLLYINMHHIISDGWSMGVFFREWMELYDQIRSRRPIQLAPIALQPVDWVEQEKLWIGSGDYLNMERYWMKELAQPLPVLELPTDYDRPHSIAYDGSYIKFTVSEEVTGQLRLLARNRSSTLYMTVLAIYFLFLKKLSQEEDIIVGFPVAGREQQEWENIIGLFMNMVCIRVDFRELSSFGGVLEEVKRKCLKAYANGRYPFNTLVEKLNPERDPSRTPVFSTIFQLYDNVPQDNDRMSLYDLSCICKMDGGQIEVRLEYKTSLFTEETIQNYACYLTHLINQVIADPEGQLSRYELLDARHKAEIINEFNPLPVPMNPPDQVCRLFEAQVEQNPDQTAVVFEGERVSYRELDELSNQLAAFLVQLEQEPAEPVGVYLGRGIHMIAVLLGILKSGRPYVPLDPDFPPERIAYMIRHSGLRTVVSDGASIPKLLELAGDVLKAVIDVAGDSTPAGTADHLSCYTNSDIRKQPVARIRPKAASELMYIIYTSGSTGTPKGVMVSQSNVINYLLWSRRQFQLGPQHHMMLVTSISFDISVFEIFGCLSSGATLHVVSSDRLRDPELLLAYMNQHKINFWHSVPALMNQFLFGLSSQDEKEIACLQHFDTVAVGGEAWSPKLAGDIRRSFPNAKLYNLYGPTEATIWATYYEAASDLTGKTIMPLGQPISNNRIFILDKDGNLCGPGIPGEICISGAGVTPGYFRDEETTAAVYRTHPFTDQIVYHTGDIGKYGMGGQLEYIARKDGMVKVRGYRIEAGEIEHTLYRLEGLKTAAVVAVNEGESNKLICYYTAARDIPVRELQACLQQTLPLYMIPSRFIRLEALPATSNGKIDRKALQALPLLREPAEAEQAEMHLPENDAEEFLLQVWRELLGIENIGTEQNFFDIGGNSHLIVQLQARIEQKYMKRVKVIDLFRCKTVRAMADYIQRNAQESEQADAKTKTGKTQDDISDIMQLLDEYSEGETSVEEILKKLGE</sequence>
<dbReference type="InterPro" id="IPR057326">
    <property type="entry name" value="KR_dom"/>
</dbReference>
<keyword evidence="5" id="KW-0596">Phosphopantetheine</keyword>
<dbReference type="NCBIfam" id="TIGR01733">
    <property type="entry name" value="AA-adenyl-dom"/>
    <property type="match status" value="1"/>
</dbReference>
<dbReference type="InterPro" id="IPR032821">
    <property type="entry name" value="PKS_assoc"/>
</dbReference>
<feature type="domain" description="Ketosynthase family 3 (KS3)" evidence="13">
    <location>
        <begin position="44"/>
        <end position="463"/>
    </location>
</feature>